<dbReference type="Proteomes" id="UP001328107">
    <property type="component" value="Unassembled WGS sequence"/>
</dbReference>
<feature type="transmembrane region" description="Helical" evidence="1">
    <location>
        <begin position="36"/>
        <end position="58"/>
    </location>
</feature>
<dbReference type="AlphaFoldDB" id="A0AAN5D4T3"/>
<organism evidence="2 3">
    <name type="scientific">Pristionchus mayeri</name>
    <dbReference type="NCBI Taxonomy" id="1317129"/>
    <lineage>
        <taxon>Eukaryota</taxon>
        <taxon>Metazoa</taxon>
        <taxon>Ecdysozoa</taxon>
        <taxon>Nematoda</taxon>
        <taxon>Chromadorea</taxon>
        <taxon>Rhabditida</taxon>
        <taxon>Rhabditina</taxon>
        <taxon>Diplogasteromorpha</taxon>
        <taxon>Diplogasteroidea</taxon>
        <taxon>Neodiplogasteridae</taxon>
        <taxon>Pristionchus</taxon>
    </lineage>
</organism>
<evidence type="ECO:0000313" key="2">
    <source>
        <dbReference type="EMBL" id="GMR56087.1"/>
    </source>
</evidence>
<name>A0AAN5D4T3_9BILA</name>
<gene>
    <name evidence="2" type="ORF">PMAYCL1PPCAC_26282</name>
</gene>
<reference evidence="3" key="1">
    <citation type="submission" date="2022-10" db="EMBL/GenBank/DDBJ databases">
        <title>Genome assembly of Pristionchus species.</title>
        <authorList>
            <person name="Yoshida K."/>
            <person name="Sommer R.J."/>
        </authorList>
    </citation>
    <scope>NUCLEOTIDE SEQUENCE [LARGE SCALE GENOMIC DNA]</scope>
    <source>
        <strain evidence="3">RS5460</strain>
    </source>
</reference>
<proteinExistence type="predicted"/>
<dbReference type="InterPro" id="IPR051119">
    <property type="entry name" value="Nematode_SR-like"/>
</dbReference>
<dbReference type="Pfam" id="PF10323">
    <property type="entry name" value="7TM_GPCR_Srv"/>
    <property type="match status" value="1"/>
</dbReference>
<evidence type="ECO:0000256" key="1">
    <source>
        <dbReference type="SAM" id="Phobius"/>
    </source>
</evidence>
<dbReference type="PANTHER" id="PTHR31627">
    <property type="entry name" value="SERPENTINE RECEPTOR CLASS GAMMA-RELATED"/>
    <property type="match status" value="1"/>
</dbReference>
<accession>A0AAN5D4T3</accession>
<comment type="caution">
    <text evidence="2">The sequence shown here is derived from an EMBL/GenBank/DDBJ whole genome shotgun (WGS) entry which is preliminary data.</text>
</comment>
<evidence type="ECO:0008006" key="4">
    <source>
        <dbReference type="Google" id="ProtNLM"/>
    </source>
</evidence>
<protein>
    <recommendedName>
        <fullName evidence="4">G protein-coupled receptor</fullName>
    </recommendedName>
</protein>
<keyword evidence="1" id="KW-0472">Membrane</keyword>
<feature type="transmembrane region" description="Helical" evidence="1">
    <location>
        <begin position="78"/>
        <end position="104"/>
    </location>
</feature>
<keyword evidence="3" id="KW-1185">Reference proteome</keyword>
<keyword evidence="1" id="KW-0812">Transmembrane</keyword>
<feature type="non-terminal residue" evidence="2">
    <location>
        <position position="1"/>
    </location>
</feature>
<feature type="transmembrane region" description="Helical" evidence="1">
    <location>
        <begin position="6"/>
        <end position="24"/>
    </location>
</feature>
<sequence>SYWIPILIILLSSTVVHVRLLFIVHSNRKATQYKSFFFKMFFSQSIVELTLVYAYVFYEIVLKDLIFGVDVVLSTGHIYTKLAYFGCYYYILHVQAWGVVMLSINRCVIMRSFLKSGQDLRAN</sequence>
<dbReference type="PANTHER" id="PTHR31627:SF42">
    <property type="entry name" value="G_PROTEIN_RECEP_F1_2 DOMAIN-CONTAINING PROTEIN-RELATED"/>
    <property type="match status" value="1"/>
</dbReference>
<evidence type="ECO:0000313" key="3">
    <source>
        <dbReference type="Proteomes" id="UP001328107"/>
    </source>
</evidence>
<dbReference type="InterPro" id="IPR019426">
    <property type="entry name" value="7TM_GPCR_serpentine_rcpt_Srv"/>
</dbReference>
<dbReference type="EMBL" id="BTRK01000005">
    <property type="protein sequence ID" value="GMR56087.1"/>
    <property type="molecule type" value="Genomic_DNA"/>
</dbReference>
<keyword evidence="1" id="KW-1133">Transmembrane helix</keyword>